<evidence type="ECO:0000313" key="2">
    <source>
        <dbReference type="Proteomes" id="UP000662873"/>
    </source>
</evidence>
<name>A0A809S529_9BACT</name>
<dbReference type="Proteomes" id="UP000662873">
    <property type="component" value="Chromosome"/>
</dbReference>
<evidence type="ECO:0000313" key="1">
    <source>
        <dbReference type="EMBL" id="BBO23987.1"/>
    </source>
</evidence>
<sequence>MRIEMQEPYRGRGMKIDPKNITVRELVEGFSGRAEEGALRRQPLPRTDRV</sequence>
<dbReference type="EMBL" id="AP021858">
    <property type="protein sequence ID" value="BBO23987.1"/>
    <property type="molecule type" value="Genomic_DNA"/>
</dbReference>
<proteinExistence type="predicted"/>
<accession>A0A809S529</accession>
<gene>
    <name evidence="1" type="ORF">NPRO_15820</name>
</gene>
<dbReference type="KEGG" id="npy:NPRO_15820"/>
<dbReference type="AlphaFoldDB" id="A0A809S529"/>
<protein>
    <submittedName>
        <fullName evidence="1">Uncharacterized protein</fullName>
    </submittedName>
</protein>
<reference evidence="1" key="1">
    <citation type="journal article" name="DNA Res.">
        <title>The physiological potential of anammox bacteria as revealed by their core genome structure.</title>
        <authorList>
            <person name="Okubo T."/>
            <person name="Toyoda A."/>
            <person name="Fukuhara K."/>
            <person name="Uchiyama I."/>
            <person name="Harigaya Y."/>
            <person name="Kuroiwa M."/>
            <person name="Suzuki T."/>
            <person name="Murakami Y."/>
            <person name="Suwa Y."/>
            <person name="Takami H."/>
        </authorList>
    </citation>
    <scope>NUCLEOTIDE SEQUENCE</scope>
    <source>
        <strain evidence="1">317325-2</strain>
    </source>
</reference>
<organism evidence="1 2">
    <name type="scientific">Candidatus Nitrosymbiomonas proteolyticus</name>
    <dbReference type="NCBI Taxonomy" id="2608984"/>
    <lineage>
        <taxon>Bacteria</taxon>
        <taxon>Bacillati</taxon>
        <taxon>Armatimonadota</taxon>
        <taxon>Armatimonadota incertae sedis</taxon>
        <taxon>Candidatus Nitrosymbiomonas</taxon>
    </lineage>
</organism>